<name>A0A2W4BLY4_9ENTE</name>
<dbReference type="EMBL" id="PIEU01000001">
    <property type="protein sequence ID" value="PZL78265.1"/>
    <property type="molecule type" value="Genomic_DNA"/>
</dbReference>
<sequence>MKKNSYVGVVAKIRVIEMFPDTKVRFTLYTPCNNVNCLVMKKELANLILFLDEKKYEVSIHGHYNKRNQFIIEKFFIRNPDSFINEFVVKPMRSIA</sequence>
<keyword evidence="2" id="KW-1185">Reference proteome</keyword>
<dbReference type="Proteomes" id="UP000249828">
    <property type="component" value="Unassembled WGS sequence"/>
</dbReference>
<evidence type="ECO:0000313" key="1">
    <source>
        <dbReference type="EMBL" id="PZL78265.1"/>
    </source>
</evidence>
<accession>A0A2W4BLY4</accession>
<reference evidence="1 2" key="1">
    <citation type="submission" date="2017-11" db="EMBL/GenBank/DDBJ databases">
        <title>Draft genome sequence of Enterococcus plantarum TRW2 strain isolated from lettuce.</title>
        <authorList>
            <person name="Kim E.B."/>
            <person name="Marco M.L."/>
            <person name="Williams T.R."/>
            <person name="You I.H."/>
        </authorList>
    </citation>
    <scope>NUCLEOTIDE SEQUENCE [LARGE SCALE GENOMIC DNA]</scope>
    <source>
        <strain evidence="1 2">TRW2</strain>
    </source>
</reference>
<protein>
    <submittedName>
        <fullName evidence="1">Uncharacterized protein</fullName>
    </submittedName>
</protein>
<organism evidence="1 2">
    <name type="scientific">Enterococcus plantarum</name>
    <dbReference type="NCBI Taxonomy" id="1077675"/>
    <lineage>
        <taxon>Bacteria</taxon>
        <taxon>Bacillati</taxon>
        <taxon>Bacillota</taxon>
        <taxon>Bacilli</taxon>
        <taxon>Lactobacillales</taxon>
        <taxon>Enterococcaceae</taxon>
        <taxon>Enterococcus</taxon>
    </lineage>
</organism>
<proteinExistence type="predicted"/>
<gene>
    <name evidence="1" type="ORF">CI088_00410</name>
</gene>
<comment type="caution">
    <text evidence="1">The sequence shown here is derived from an EMBL/GenBank/DDBJ whole genome shotgun (WGS) entry which is preliminary data.</text>
</comment>
<evidence type="ECO:0000313" key="2">
    <source>
        <dbReference type="Proteomes" id="UP000249828"/>
    </source>
</evidence>
<dbReference type="AlphaFoldDB" id="A0A2W4BLY4"/>
<dbReference type="RefSeq" id="WP_111246806.1">
    <property type="nucleotide sequence ID" value="NZ_PIEU01000001.1"/>
</dbReference>